<evidence type="ECO:0000259" key="1">
    <source>
        <dbReference type="Pfam" id="PF08346"/>
    </source>
</evidence>
<dbReference type="AlphaFoldDB" id="A0ABD5GU97"/>
<evidence type="ECO:0000313" key="4">
    <source>
        <dbReference type="Proteomes" id="UP001186159"/>
    </source>
</evidence>
<dbReference type="EMBL" id="JAWHVN010000062">
    <property type="protein sequence ID" value="MDV2619599.1"/>
    <property type="molecule type" value="Genomic_DNA"/>
</dbReference>
<dbReference type="InterPro" id="IPR013557">
    <property type="entry name" value="AntA/B_antirep"/>
</dbReference>
<dbReference type="RefSeq" id="WP_317071271.1">
    <property type="nucleotide sequence ID" value="NZ_JAWHVN010000062.1"/>
</dbReference>
<dbReference type="InterPro" id="IPR018878">
    <property type="entry name" value="ORF6C_dom"/>
</dbReference>
<organism evidence="3 4">
    <name type="scientific">Lactococcus lactis</name>
    <dbReference type="NCBI Taxonomy" id="1358"/>
    <lineage>
        <taxon>Bacteria</taxon>
        <taxon>Bacillati</taxon>
        <taxon>Bacillota</taxon>
        <taxon>Bacilli</taxon>
        <taxon>Lactobacillales</taxon>
        <taxon>Streptococcaceae</taxon>
        <taxon>Lactococcus</taxon>
    </lineage>
</organism>
<dbReference type="Pfam" id="PF08346">
    <property type="entry name" value="AntA"/>
    <property type="match status" value="1"/>
</dbReference>
<name>A0ABD5GU97_9LACT</name>
<reference evidence="3 4" key="1">
    <citation type="submission" date="2023-10" db="EMBL/GenBank/DDBJ databases">
        <title>Production of high quality cheese from raw caw milk (raw cheese).</title>
        <authorList>
            <person name="Samouris G."/>
        </authorList>
    </citation>
    <scope>NUCLEOTIDE SEQUENCE [LARGE SCALE GENOMIC DNA]</scope>
    <source>
        <strain evidence="3 4">MRS-5</strain>
    </source>
</reference>
<proteinExistence type="predicted"/>
<evidence type="ECO:0000313" key="3">
    <source>
        <dbReference type="EMBL" id="MDV2619599.1"/>
    </source>
</evidence>
<feature type="domain" description="ORF6C" evidence="2">
    <location>
        <begin position="130"/>
        <end position="238"/>
    </location>
</feature>
<sequence>MCIKLVRKDSKMNQLITITQNENNDQVVSGRELHEFLGVKDHYTDWFKDMCKYGFTENIDFITLNELSEKTEGSRLVKRNIINHAIKIDMAKEISMIQRNEKGKQARQYFIEVEKELKQQLLPLTLDQQIAAIATGYGSVKEELVEVKDRVSDLEENAPLSAGEYNYIGSRINQRVAEVARGYGKITREQRGKLFKDINQGVKVVTGVSTRTQLRAKHFDTVVDFTNNWEPSTATKMQLRQMSFDFEA</sequence>
<feature type="domain" description="AntA/AntB antirepressor" evidence="1">
    <location>
        <begin position="28"/>
        <end position="100"/>
    </location>
</feature>
<gene>
    <name evidence="3" type="ORF">RZO27_10790</name>
</gene>
<protein>
    <submittedName>
        <fullName evidence="3">AntA/AntB antirepressor family protein</fullName>
    </submittedName>
</protein>
<evidence type="ECO:0000259" key="2">
    <source>
        <dbReference type="Pfam" id="PF10552"/>
    </source>
</evidence>
<accession>A0ABD5GU97</accession>
<dbReference type="PANTHER" id="PTHR36180">
    <property type="entry name" value="DNA-BINDING PROTEIN-RELATED-RELATED"/>
    <property type="match status" value="1"/>
</dbReference>
<dbReference type="Pfam" id="PF10552">
    <property type="entry name" value="ORF6C"/>
    <property type="match status" value="1"/>
</dbReference>
<dbReference type="PANTHER" id="PTHR36180:SF1">
    <property type="entry name" value="ANTA_ANTB ANTIREPRESSOR DOMAIN-CONTAINING PROTEIN"/>
    <property type="match status" value="1"/>
</dbReference>
<dbReference type="Proteomes" id="UP001186159">
    <property type="component" value="Unassembled WGS sequence"/>
</dbReference>
<comment type="caution">
    <text evidence="3">The sequence shown here is derived from an EMBL/GenBank/DDBJ whole genome shotgun (WGS) entry which is preliminary data.</text>
</comment>